<gene>
    <name evidence="2" type="ORF">BDA96_09G164500</name>
</gene>
<sequence length="142" mass="15057">MNSASPPPIPSKLALSAHLAGVRARRGRRTITPVPQFRGERDLASPAHPPPPPRKAGDGREEVEGDDEAEEERAHGDGATAATWKPMTLFRCGVGRGLERPLLADWPLVGPPPHGGGVEIAALPQEEAGQMRGKEGKALGRF</sequence>
<proteinExistence type="predicted"/>
<name>A0A921U4Z3_SORBI</name>
<accession>A0A921U4Z3</accession>
<dbReference type="AlphaFoldDB" id="A0A921U4Z3"/>
<dbReference type="EMBL" id="CM027688">
    <property type="protein sequence ID" value="KAG0518304.1"/>
    <property type="molecule type" value="Genomic_DNA"/>
</dbReference>
<evidence type="ECO:0000256" key="1">
    <source>
        <dbReference type="SAM" id="MobiDB-lite"/>
    </source>
</evidence>
<reference evidence="2" key="1">
    <citation type="journal article" date="2019" name="BMC Genomics">
        <title>A new reference genome for Sorghum bicolor reveals high levels of sequence similarity between sweet and grain genotypes: implications for the genetics of sugar metabolism.</title>
        <authorList>
            <person name="Cooper E.A."/>
            <person name="Brenton Z.W."/>
            <person name="Flinn B.S."/>
            <person name="Jenkins J."/>
            <person name="Shu S."/>
            <person name="Flowers D."/>
            <person name="Luo F."/>
            <person name="Wang Y."/>
            <person name="Xia P."/>
            <person name="Barry K."/>
            <person name="Daum C."/>
            <person name="Lipzen A."/>
            <person name="Yoshinaga Y."/>
            <person name="Schmutz J."/>
            <person name="Saski C."/>
            <person name="Vermerris W."/>
            <person name="Kresovich S."/>
        </authorList>
    </citation>
    <scope>NUCLEOTIDE SEQUENCE</scope>
</reference>
<comment type="caution">
    <text evidence="2">The sequence shown here is derived from an EMBL/GenBank/DDBJ whole genome shotgun (WGS) entry which is preliminary data.</text>
</comment>
<dbReference type="Proteomes" id="UP000807115">
    <property type="component" value="Chromosome 9"/>
</dbReference>
<feature type="compositionally biased region" description="Basic and acidic residues" evidence="1">
    <location>
        <begin position="132"/>
        <end position="142"/>
    </location>
</feature>
<reference evidence="2" key="2">
    <citation type="submission" date="2020-10" db="EMBL/GenBank/DDBJ databases">
        <authorList>
            <person name="Cooper E.A."/>
            <person name="Brenton Z.W."/>
            <person name="Flinn B.S."/>
            <person name="Jenkins J."/>
            <person name="Shu S."/>
            <person name="Flowers D."/>
            <person name="Luo F."/>
            <person name="Wang Y."/>
            <person name="Xia P."/>
            <person name="Barry K."/>
            <person name="Daum C."/>
            <person name="Lipzen A."/>
            <person name="Yoshinaga Y."/>
            <person name="Schmutz J."/>
            <person name="Saski C."/>
            <person name="Vermerris W."/>
            <person name="Kresovich S."/>
        </authorList>
    </citation>
    <scope>NUCLEOTIDE SEQUENCE</scope>
</reference>
<evidence type="ECO:0000313" key="3">
    <source>
        <dbReference type="Proteomes" id="UP000807115"/>
    </source>
</evidence>
<feature type="region of interest" description="Disordered" evidence="1">
    <location>
        <begin position="117"/>
        <end position="142"/>
    </location>
</feature>
<protein>
    <submittedName>
        <fullName evidence="2">Uncharacterized protein</fullName>
    </submittedName>
</protein>
<organism evidence="2 3">
    <name type="scientific">Sorghum bicolor</name>
    <name type="common">Sorghum</name>
    <name type="synonym">Sorghum vulgare</name>
    <dbReference type="NCBI Taxonomy" id="4558"/>
    <lineage>
        <taxon>Eukaryota</taxon>
        <taxon>Viridiplantae</taxon>
        <taxon>Streptophyta</taxon>
        <taxon>Embryophyta</taxon>
        <taxon>Tracheophyta</taxon>
        <taxon>Spermatophyta</taxon>
        <taxon>Magnoliopsida</taxon>
        <taxon>Liliopsida</taxon>
        <taxon>Poales</taxon>
        <taxon>Poaceae</taxon>
        <taxon>PACMAD clade</taxon>
        <taxon>Panicoideae</taxon>
        <taxon>Andropogonodae</taxon>
        <taxon>Andropogoneae</taxon>
        <taxon>Sorghinae</taxon>
        <taxon>Sorghum</taxon>
    </lineage>
</organism>
<evidence type="ECO:0000313" key="2">
    <source>
        <dbReference type="EMBL" id="KAG0518304.1"/>
    </source>
</evidence>
<feature type="region of interest" description="Disordered" evidence="1">
    <location>
        <begin position="20"/>
        <end position="82"/>
    </location>
</feature>